<dbReference type="Proteomes" id="UP000070258">
    <property type="component" value="Unassembled WGS sequence"/>
</dbReference>
<dbReference type="STRING" id="239498.AXK60_01725"/>
<dbReference type="RefSeq" id="WP_068569248.1">
    <property type="nucleotide sequence ID" value="NZ_LSRE01000044.1"/>
</dbReference>
<organism evidence="4 5">
    <name type="scientific">Tsukamurella pseudospumae</name>
    <dbReference type="NCBI Taxonomy" id="239498"/>
    <lineage>
        <taxon>Bacteria</taxon>
        <taxon>Bacillati</taxon>
        <taxon>Actinomycetota</taxon>
        <taxon>Actinomycetes</taxon>
        <taxon>Mycobacteriales</taxon>
        <taxon>Tsukamurellaceae</taxon>
        <taxon>Tsukamurella</taxon>
    </lineage>
</organism>
<evidence type="ECO:0000313" key="3">
    <source>
        <dbReference type="EMBL" id="KXO91123.1"/>
    </source>
</evidence>
<dbReference type="Pfam" id="PF13829">
    <property type="entry name" value="DUF4191"/>
    <property type="match status" value="1"/>
</dbReference>
<feature type="region of interest" description="Disordered" evidence="1">
    <location>
        <begin position="1"/>
        <end position="28"/>
    </location>
</feature>
<dbReference type="AlphaFoldDB" id="A0A138AW90"/>
<comment type="caution">
    <text evidence="4">The sequence shown here is derived from an EMBL/GenBank/DDBJ whole genome shotgun (WGS) entry which is preliminary data.</text>
</comment>
<evidence type="ECO:0008006" key="7">
    <source>
        <dbReference type="Google" id="ProtNLM"/>
    </source>
</evidence>
<protein>
    <recommendedName>
        <fullName evidence="7">DUF4191 domain-containing protein</fullName>
    </recommendedName>
</protein>
<keyword evidence="2" id="KW-0472">Membrane</keyword>
<dbReference type="Proteomes" id="UP000070409">
    <property type="component" value="Unassembled WGS sequence"/>
</dbReference>
<feature type="region of interest" description="Disordered" evidence="1">
    <location>
        <begin position="221"/>
        <end position="254"/>
    </location>
</feature>
<keyword evidence="2" id="KW-0812">Transmembrane</keyword>
<dbReference type="InterPro" id="IPR025445">
    <property type="entry name" value="DUF4191"/>
</dbReference>
<feature type="transmembrane region" description="Helical" evidence="2">
    <location>
        <begin position="46"/>
        <end position="67"/>
    </location>
</feature>
<feature type="transmembrane region" description="Helical" evidence="2">
    <location>
        <begin position="73"/>
        <end position="93"/>
    </location>
</feature>
<keyword evidence="2" id="KW-1133">Transmembrane helix</keyword>
<sequence length="254" mass="27977">MAQDKAAADKLKAQKAEAKRARRAASKERRTQMWQAFQMQRKEDKALLPIMIGVFVGAIVLAIVLGLVINQPWWMFLILGVLLGALGAFIVFTRRLERNVYSKNEGQVGAAGWALENMRGSWRVTQAVARTTHADAVHRVIGKPGVILVAEGNEGRVKGLLAQEKKKTARVVGQTPIYEFVVGTEENQVPLRKLQRSLNKLPSNINGKKIDELEGRLAALSNRGGGAQMPRGPLPQGAKMRSVQRTVRRKTGSN</sequence>
<reference evidence="3 6" key="3">
    <citation type="submission" date="2016-02" db="EMBL/GenBank/DDBJ databases">
        <authorList>
            <person name="Teng J.L."/>
            <person name="Tang Y."/>
            <person name="Huang Y."/>
            <person name="Guo F."/>
            <person name="Wei W."/>
            <person name="Chen J.H."/>
            <person name="Wong S.Y."/>
            <person name="Lau S.K."/>
            <person name="Woo P.C."/>
        </authorList>
    </citation>
    <scope>NUCLEOTIDE SEQUENCE [LARGE SCALE GENOMIC DNA]</scope>
    <source>
        <strain evidence="3 6">JCM 13375</strain>
    </source>
</reference>
<keyword evidence="6" id="KW-1185">Reference proteome</keyword>
<evidence type="ECO:0000256" key="1">
    <source>
        <dbReference type="SAM" id="MobiDB-lite"/>
    </source>
</evidence>
<reference evidence="5" key="1">
    <citation type="submission" date="2016-02" db="EMBL/GenBank/DDBJ databases">
        <authorList>
            <person name="Wen L."/>
            <person name="He K."/>
            <person name="Yang H."/>
        </authorList>
    </citation>
    <scope>NUCLEOTIDE SEQUENCE [LARGE SCALE GENOMIC DNA]</scope>
    <source>
        <strain evidence="5">JCM 15929</strain>
    </source>
</reference>
<accession>A0A138AW90</accession>
<evidence type="ECO:0000313" key="5">
    <source>
        <dbReference type="Proteomes" id="UP000070258"/>
    </source>
</evidence>
<dbReference type="EMBL" id="LSRE01000044">
    <property type="protein sequence ID" value="KXO91123.1"/>
    <property type="molecule type" value="Genomic_DNA"/>
</dbReference>
<gene>
    <name evidence="4" type="ORF">AXK60_01725</name>
    <name evidence="3" type="ORF">AXK61_05995</name>
</gene>
<evidence type="ECO:0000313" key="4">
    <source>
        <dbReference type="EMBL" id="KXP14636.1"/>
    </source>
</evidence>
<reference evidence="4" key="2">
    <citation type="submission" date="2016-02" db="EMBL/GenBank/DDBJ databases">
        <authorList>
            <person name="Teng J.L."/>
            <person name="Yang Y."/>
            <person name="Huang Y."/>
            <person name="Guo F."/>
            <person name="Wei W."/>
            <person name="Chen J.H."/>
            <person name="Wong S.Y."/>
            <person name="Lau S.K."/>
            <person name="Woo P.C."/>
        </authorList>
    </citation>
    <scope>NUCLEOTIDE SEQUENCE</scope>
    <source>
        <strain evidence="4">JCM 15929</strain>
    </source>
</reference>
<dbReference type="EMBL" id="LSRF01000001">
    <property type="protein sequence ID" value="KXP14636.1"/>
    <property type="molecule type" value="Genomic_DNA"/>
</dbReference>
<evidence type="ECO:0000256" key="2">
    <source>
        <dbReference type="SAM" id="Phobius"/>
    </source>
</evidence>
<proteinExistence type="predicted"/>
<dbReference type="OrthoDB" id="8479889at2"/>
<name>A0A138AW90_9ACTN</name>
<evidence type="ECO:0000313" key="6">
    <source>
        <dbReference type="Proteomes" id="UP000070409"/>
    </source>
</evidence>